<dbReference type="EMBL" id="KN838652">
    <property type="protein sequence ID" value="KIJ99195.1"/>
    <property type="molecule type" value="Genomic_DNA"/>
</dbReference>
<organism evidence="2 3">
    <name type="scientific">Laccaria amethystina LaAM-08-1</name>
    <dbReference type="NCBI Taxonomy" id="1095629"/>
    <lineage>
        <taxon>Eukaryota</taxon>
        <taxon>Fungi</taxon>
        <taxon>Dikarya</taxon>
        <taxon>Basidiomycota</taxon>
        <taxon>Agaricomycotina</taxon>
        <taxon>Agaricomycetes</taxon>
        <taxon>Agaricomycetidae</taxon>
        <taxon>Agaricales</taxon>
        <taxon>Agaricineae</taxon>
        <taxon>Hydnangiaceae</taxon>
        <taxon>Laccaria</taxon>
    </lineage>
</organism>
<feature type="compositionally biased region" description="Basic and acidic residues" evidence="1">
    <location>
        <begin position="85"/>
        <end position="97"/>
    </location>
</feature>
<evidence type="ECO:0000313" key="3">
    <source>
        <dbReference type="Proteomes" id="UP000054477"/>
    </source>
</evidence>
<dbReference type="AlphaFoldDB" id="A0A0C9X2A9"/>
<sequence length="381" mass="43155">MPRLTLDPNLEVRPDFASAAYDDLCTALAAAQEVDKGAIATRLSDAWDVENNTKKATWEEQVRQDQADEADATLARELAQQLELEERRKEEEAERKEKEKKKPKLKDFVANKRVKDTTPLRPSRYAIYKLDEREYVELYYFTLEGCTEASKVDRTIAQDAFTFTKAEDTLLLKPMASHKPSNKAVPDEDLTWRQMSIAKTTLLHQMSQTGWPENHVIALAEFYLNLESHPTRQQTDGDTILLHYQAQVRREWHEALRSTSDEPAFDISIINDKRVDAIGAEIWNTRRTEGVLRSVHPPSSAAQPKLINHSPPPPSIFSGTHLSQKPAPHATHAPCTMHLAPRVIHHAPCTMNHVLCTTHSHASLAPHAPTHPCYTLIYPFA</sequence>
<dbReference type="Proteomes" id="UP000054477">
    <property type="component" value="Unassembled WGS sequence"/>
</dbReference>
<reference evidence="3" key="2">
    <citation type="submission" date="2015-01" db="EMBL/GenBank/DDBJ databases">
        <title>Evolutionary Origins and Diversification of the Mycorrhizal Mutualists.</title>
        <authorList>
            <consortium name="DOE Joint Genome Institute"/>
            <consortium name="Mycorrhizal Genomics Consortium"/>
            <person name="Kohler A."/>
            <person name="Kuo A."/>
            <person name="Nagy L.G."/>
            <person name="Floudas D."/>
            <person name="Copeland A."/>
            <person name="Barry K.W."/>
            <person name="Cichocki N."/>
            <person name="Veneault-Fourrey C."/>
            <person name="LaButti K."/>
            <person name="Lindquist E.A."/>
            <person name="Lipzen A."/>
            <person name="Lundell T."/>
            <person name="Morin E."/>
            <person name="Murat C."/>
            <person name="Riley R."/>
            <person name="Ohm R."/>
            <person name="Sun H."/>
            <person name="Tunlid A."/>
            <person name="Henrissat B."/>
            <person name="Grigoriev I.V."/>
            <person name="Hibbett D.S."/>
            <person name="Martin F."/>
        </authorList>
    </citation>
    <scope>NUCLEOTIDE SEQUENCE [LARGE SCALE GENOMIC DNA]</scope>
    <source>
        <strain evidence="3">LaAM-08-1</strain>
    </source>
</reference>
<evidence type="ECO:0000256" key="1">
    <source>
        <dbReference type="SAM" id="MobiDB-lite"/>
    </source>
</evidence>
<accession>A0A0C9X2A9</accession>
<feature type="region of interest" description="Disordered" evidence="1">
    <location>
        <begin position="85"/>
        <end position="108"/>
    </location>
</feature>
<gene>
    <name evidence="2" type="ORF">K443DRAFT_8621</name>
</gene>
<name>A0A0C9X2A9_9AGAR</name>
<keyword evidence="3" id="KW-1185">Reference proteome</keyword>
<protein>
    <submittedName>
        <fullName evidence="2">Uncharacterized protein</fullName>
    </submittedName>
</protein>
<dbReference type="HOGENOM" id="CLU_052398_1_0_1"/>
<proteinExistence type="predicted"/>
<reference evidence="2 3" key="1">
    <citation type="submission" date="2014-04" db="EMBL/GenBank/DDBJ databases">
        <authorList>
            <consortium name="DOE Joint Genome Institute"/>
            <person name="Kuo A."/>
            <person name="Kohler A."/>
            <person name="Nagy L.G."/>
            <person name="Floudas D."/>
            <person name="Copeland A."/>
            <person name="Barry K.W."/>
            <person name="Cichocki N."/>
            <person name="Veneault-Fourrey C."/>
            <person name="LaButti K."/>
            <person name="Lindquist E.A."/>
            <person name="Lipzen A."/>
            <person name="Lundell T."/>
            <person name="Morin E."/>
            <person name="Murat C."/>
            <person name="Sun H."/>
            <person name="Tunlid A."/>
            <person name="Henrissat B."/>
            <person name="Grigoriev I.V."/>
            <person name="Hibbett D.S."/>
            <person name="Martin F."/>
            <person name="Nordberg H.P."/>
            <person name="Cantor M.N."/>
            <person name="Hua S.X."/>
        </authorList>
    </citation>
    <scope>NUCLEOTIDE SEQUENCE [LARGE SCALE GENOMIC DNA]</scope>
    <source>
        <strain evidence="2 3">LaAM-08-1</strain>
    </source>
</reference>
<evidence type="ECO:0000313" key="2">
    <source>
        <dbReference type="EMBL" id="KIJ99195.1"/>
    </source>
</evidence>
<dbReference type="OrthoDB" id="3037913at2759"/>